<dbReference type="InParanoid" id="H3A9F5"/>
<accession>H3A9F5</accession>
<evidence type="ECO:0000256" key="6">
    <source>
        <dbReference type="PROSITE-ProRule" id="PRU00047"/>
    </source>
</evidence>
<keyword evidence="4" id="KW-0511">Multifunctional enzyme</keyword>
<dbReference type="Gene3D" id="3.10.20.370">
    <property type="match status" value="1"/>
</dbReference>
<reference evidence="10" key="3">
    <citation type="submission" date="2025-09" db="UniProtKB">
        <authorList>
            <consortium name="Ensembl"/>
        </authorList>
    </citation>
    <scope>IDENTIFICATION</scope>
</reference>
<keyword evidence="3" id="KW-0238">DNA-binding</keyword>
<keyword evidence="2" id="KW-0378">Hydrolase</keyword>
<evidence type="ECO:0000259" key="8">
    <source>
        <dbReference type="PROSITE" id="PS50158"/>
    </source>
</evidence>
<reference evidence="10" key="2">
    <citation type="submission" date="2025-08" db="UniProtKB">
        <authorList>
            <consortium name="Ensembl"/>
        </authorList>
    </citation>
    <scope>IDENTIFICATION</scope>
</reference>
<dbReference type="InterPro" id="IPR036875">
    <property type="entry name" value="Znf_CCHC_sf"/>
</dbReference>
<dbReference type="InterPro" id="IPR001878">
    <property type="entry name" value="Znf_CCHC"/>
</dbReference>
<dbReference type="GO" id="GO:0004190">
    <property type="term" value="F:aspartic-type endopeptidase activity"/>
    <property type="evidence" value="ECO:0007669"/>
    <property type="project" value="UniProtKB-KW"/>
</dbReference>
<evidence type="ECO:0000259" key="9">
    <source>
        <dbReference type="PROSITE" id="PS50994"/>
    </source>
</evidence>
<dbReference type="InterPro" id="IPR041577">
    <property type="entry name" value="RT_RNaseH_2"/>
</dbReference>
<evidence type="ECO:0000313" key="10">
    <source>
        <dbReference type="Ensembl" id="ENSLACP00000006276.1"/>
    </source>
</evidence>
<keyword evidence="1" id="KW-0645">Protease</keyword>
<dbReference type="PROSITE" id="PS50158">
    <property type="entry name" value="ZF_CCHC"/>
    <property type="match status" value="1"/>
</dbReference>
<dbReference type="eggNOG" id="KOG0017">
    <property type="taxonomic scope" value="Eukaryota"/>
</dbReference>
<dbReference type="InterPro" id="IPR050951">
    <property type="entry name" value="Retrovirus_Pol_polyprotein"/>
</dbReference>
<organism evidence="10 11">
    <name type="scientific">Latimeria chalumnae</name>
    <name type="common">Coelacanth</name>
    <dbReference type="NCBI Taxonomy" id="7897"/>
    <lineage>
        <taxon>Eukaryota</taxon>
        <taxon>Metazoa</taxon>
        <taxon>Chordata</taxon>
        <taxon>Craniata</taxon>
        <taxon>Vertebrata</taxon>
        <taxon>Euteleostomi</taxon>
        <taxon>Coelacanthiformes</taxon>
        <taxon>Coelacanthidae</taxon>
        <taxon>Latimeria</taxon>
    </lineage>
</organism>
<feature type="region of interest" description="Disordered" evidence="7">
    <location>
        <begin position="716"/>
        <end position="735"/>
    </location>
</feature>
<dbReference type="HOGENOM" id="CLU_000384_9_12_1"/>
<dbReference type="AlphaFoldDB" id="H3A9F5"/>
<feature type="domain" description="Integrase catalytic" evidence="9">
    <location>
        <begin position="1085"/>
        <end position="1124"/>
    </location>
</feature>
<reference evidence="11" key="1">
    <citation type="submission" date="2011-08" db="EMBL/GenBank/DDBJ databases">
        <title>The draft genome of Latimeria chalumnae.</title>
        <authorList>
            <person name="Di Palma F."/>
            <person name="Alfoldi J."/>
            <person name="Johnson J."/>
            <person name="Berlin A."/>
            <person name="Gnerre S."/>
            <person name="Jaffe D."/>
            <person name="MacCallum I."/>
            <person name="Young S."/>
            <person name="Walker B.J."/>
            <person name="Lander E."/>
            <person name="Lindblad-Toh K."/>
        </authorList>
    </citation>
    <scope>NUCLEOTIDE SEQUENCE [LARGE SCALE GENOMIC DNA]</scope>
    <source>
        <strain evidence="11">Wild caught</strain>
    </source>
</reference>
<dbReference type="GO" id="GO:0003677">
    <property type="term" value="F:DNA binding"/>
    <property type="evidence" value="ECO:0007669"/>
    <property type="project" value="UniProtKB-KW"/>
</dbReference>
<keyword evidence="2" id="KW-0064">Aspartyl protease</keyword>
<keyword evidence="6" id="KW-0862">Zinc</keyword>
<protein>
    <recommendedName>
        <fullName evidence="5">Gypsy retrotransposon integrase-like protein 1</fullName>
    </recommendedName>
</protein>
<dbReference type="InterPro" id="IPR001584">
    <property type="entry name" value="Integrase_cat-core"/>
</dbReference>
<dbReference type="Pfam" id="PF17919">
    <property type="entry name" value="RT_RNaseH_2"/>
    <property type="match status" value="1"/>
</dbReference>
<dbReference type="Proteomes" id="UP000008672">
    <property type="component" value="Unassembled WGS sequence"/>
</dbReference>
<evidence type="ECO:0000256" key="3">
    <source>
        <dbReference type="ARBA" id="ARBA00023125"/>
    </source>
</evidence>
<dbReference type="Pfam" id="PF17921">
    <property type="entry name" value="Integrase_H2C2"/>
    <property type="match status" value="1"/>
</dbReference>
<dbReference type="SMART" id="SM00343">
    <property type="entry name" value="ZnF_C2HC"/>
    <property type="match status" value="1"/>
</dbReference>
<dbReference type="GO" id="GO:0015074">
    <property type="term" value="P:DNA integration"/>
    <property type="evidence" value="ECO:0007669"/>
    <property type="project" value="InterPro"/>
</dbReference>
<keyword evidence="6" id="KW-0479">Metal-binding</keyword>
<dbReference type="InterPro" id="IPR043128">
    <property type="entry name" value="Rev_trsase/Diguanyl_cyclase"/>
</dbReference>
<dbReference type="InterPro" id="IPR043502">
    <property type="entry name" value="DNA/RNA_pol_sf"/>
</dbReference>
<dbReference type="GO" id="GO:0008270">
    <property type="term" value="F:zinc ion binding"/>
    <property type="evidence" value="ECO:0007669"/>
    <property type="project" value="UniProtKB-KW"/>
</dbReference>
<dbReference type="GO" id="GO:0006508">
    <property type="term" value="P:proteolysis"/>
    <property type="evidence" value="ECO:0007669"/>
    <property type="project" value="UniProtKB-KW"/>
</dbReference>
<sequence>ERIVYISREKKIRKFLGRPLSEKGPQIDDWVEEVQNIFRAKHMSQTEQVDFIYEHLEGNACEEIRYHPKEDRSDPDRILKILQEVYGDSHSFAKLQKQGEILQEFSHALMGLLDNPRGVPDPDQVLRDQFSENVRDSFLRKELKKKRLRDEAIQWSEEEERVPSTGRVKPTSHETFIECSSNCEETSVVQEPNTILKEFLEAVKKQQSQISELIRQVQAMHPVQDKLRLIPKIFDDQDQPTCFVCRESGHLARNCSQKHITSIQLHDYTGSMVTTITESFFKHYFYPLGQELLTTNGWLTLKAANRIDIPYIGYLELDVEAVGKKCSKRGILVVKDPTDPFTKKKKDAVPGLIGMNVIGKCHELLLQWHGPTYMQKLSMENEVGWVTALEVCIQQTKKLGYVKLCGRHPLCLPARTVSIVPVTGRQGLKGAEYSAMVQPLQENLPNSLILVNTLAMVCKGHTSVPVTNKGDTDVWLRPHTRIASLHAVEVVSEEAEQTIQFKRVGVNEELVMCQQELDERLESLCPQLKEPEEAYHLPIDCTSLGFSTTQITQVKQLFQKHAAAFTKGDTELGCTDLIKHKIPTDDDVPIQQRHRRIPPSQYQEVKSHIQKLLYQGIIEESSTLEEHIDRLDLVLTRMSKHGLKLRLSKCCFFKKEVRYLGHLIFEHGVATDPEKVRAVTDWKKPSTLTELRAFLGFASCYKRFVKGFAQIAAPLHTPTGQGKNKQKGKKRRGEDQSHLPLVKHWNVHCQQAFNLLKEKLTSAPILAYADYRRPFYVEVDASHLGLGAVLFQDNDGKRRPVAYASRCMWPAEKNMQNYSSMKLELLALKLVVTEKFREFLLGNKFTVFTDNNPLSYLKTAKLGAVEQWWVSELALFDFKISYCPGKQNGNADGLSRRYMTPEVITHCSRLPNALLAQAEGRTRHTVGSYQVAVSVISAFPTYSKEDLSTLQQNDPTIKRFLKYWKLGCNPTCQEHSAESPAVQKLVGQHKRISELNGVLYHIIQSAQGEEILQLLLPAVLKENVLKSLHDQMGHQGIDRTNNLVRSRCYWPGMQSDIEQWCRHCERCTIAKALQPQIQTPMGNLLASRPLEILAIDFTLLEPSSDGKENVFIMTDVFSKFTQEV</sequence>
<dbReference type="FunFam" id="3.10.20.370:FF:000001">
    <property type="entry name" value="Retrovirus-related Pol polyprotein from transposon 17.6-like protein"/>
    <property type="match status" value="1"/>
</dbReference>
<dbReference type="PROSITE" id="PS50994">
    <property type="entry name" value="INTEGRASE"/>
    <property type="match status" value="1"/>
</dbReference>
<dbReference type="GeneTree" id="ENSGT01100000263500"/>
<dbReference type="SUPFAM" id="SSF57756">
    <property type="entry name" value="Retrovirus zinc finger-like domains"/>
    <property type="match status" value="1"/>
</dbReference>
<dbReference type="Gene3D" id="3.10.10.10">
    <property type="entry name" value="HIV Type 1 Reverse Transcriptase, subunit A, domain 1"/>
    <property type="match status" value="1"/>
</dbReference>
<dbReference type="FunFam" id="3.30.70.270:FF:000020">
    <property type="entry name" value="Transposon Tf2-6 polyprotein-like Protein"/>
    <property type="match status" value="1"/>
</dbReference>
<evidence type="ECO:0000256" key="7">
    <source>
        <dbReference type="SAM" id="MobiDB-lite"/>
    </source>
</evidence>
<evidence type="ECO:0000256" key="1">
    <source>
        <dbReference type="ARBA" id="ARBA00022670"/>
    </source>
</evidence>
<evidence type="ECO:0000256" key="5">
    <source>
        <dbReference type="ARBA" id="ARBA00039658"/>
    </source>
</evidence>
<evidence type="ECO:0000256" key="2">
    <source>
        <dbReference type="ARBA" id="ARBA00022750"/>
    </source>
</evidence>
<dbReference type="Ensembl" id="ENSLACT00000006329.1">
    <property type="protein sequence ID" value="ENSLACP00000006276.1"/>
    <property type="gene ID" value="ENSLACG00000005567.1"/>
</dbReference>
<dbReference type="SUPFAM" id="SSF56672">
    <property type="entry name" value="DNA/RNA polymerases"/>
    <property type="match status" value="2"/>
</dbReference>
<dbReference type="OMA" id="CERCTIA"/>
<dbReference type="FunFam" id="1.10.340.70:FF:000001">
    <property type="entry name" value="Retrovirus-related Pol polyprotein from transposon gypsy-like Protein"/>
    <property type="match status" value="1"/>
</dbReference>
<dbReference type="Gene3D" id="1.10.340.70">
    <property type="match status" value="1"/>
</dbReference>
<proteinExistence type="predicted"/>
<feature type="domain" description="CCHC-type" evidence="8">
    <location>
        <begin position="242"/>
        <end position="257"/>
    </location>
</feature>
<name>H3A9F5_LATCH</name>
<dbReference type="Gene3D" id="4.10.60.10">
    <property type="entry name" value="Zinc finger, CCHC-type"/>
    <property type="match status" value="1"/>
</dbReference>
<evidence type="ECO:0000313" key="11">
    <source>
        <dbReference type="Proteomes" id="UP000008672"/>
    </source>
</evidence>
<evidence type="ECO:0000256" key="4">
    <source>
        <dbReference type="ARBA" id="ARBA00023268"/>
    </source>
</evidence>
<dbReference type="InterPro" id="IPR041588">
    <property type="entry name" value="Integrase_H2C2"/>
</dbReference>
<dbReference type="EMBL" id="AFYH01199833">
    <property type="status" value="NOT_ANNOTATED_CDS"/>
    <property type="molecule type" value="Genomic_DNA"/>
</dbReference>
<dbReference type="STRING" id="7897.ENSLACP00000006276"/>
<keyword evidence="11" id="KW-1185">Reference proteome</keyword>
<dbReference type="CDD" id="cd09274">
    <property type="entry name" value="RNase_HI_RT_Ty3"/>
    <property type="match status" value="1"/>
</dbReference>
<dbReference type="Gene3D" id="3.30.70.270">
    <property type="match status" value="2"/>
</dbReference>
<dbReference type="PANTHER" id="PTHR37984">
    <property type="entry name" value="PROTEIN CBG26694"/>
    <property type="match status" value="1"/>
</dbReference>
<keyword evidence="6" id="KW-0863">Zinc-finger</keyword>
<dbReference type="PANTHER" id="PTHR37984:SF5">
    <property type="entry name" value="PROTEIN NYNRIN-LIKE"/>
    <property type="match status" value="1"/>
</dbReference>